<name>L0F4H7_DESDL</name>
<organism evidence="8 9">
    <name type="scientific">Desulfitobacterium dichloroeliminans (strain LMG P-21439 / DCA1)</name>
    <dbReference type="NCBI Taxonomy" id="871963"/>
    <lineage>
        <taxon>Bacteria</taxon>
        <taxon>Bacillati</taxon>
        <taxon>Bacillota</taxon>
        <taxon>Clostridia</taxon>
        <taxon>Eubacteriales</taxon>
        <taxon>Desulfitobacteriaceae</taxon>
        <taxon>Desulfitobacterium</taxon>
    </lineage>
</organism>
<dbReference type="Gene3D" id="1.20.1250.20">
    <property type="entry name" value="MFS general substrate transporter like domains"/>
    <property type="match status" value="1"/>
</dbReference>
<evidence type="ECO:0000313" key="8">
    <source>
        <dbReference type="EMBL" id="AGA67848.1"/>
    </source>
</evidence>
<evidence type="ECO:0000256" key="2">
    <source>
        <dbReference type="ARBA" id="ARBA00022448"/>
    </source>
</evidence>
<dbReference type="PROSITE" id="PS50850">
    <property type="entry name" value="MFS"/>
    <property type="match status" value="1"/>
</dbReference>
<dbReference type="InterPro" id="IPR011701">
    <property type="entry name" value="MFS"/>
</dbReference>
<feature type="transmembrane region" description="Helical" evidence="6">
    <location>
        <begin position="135"/>
        <end position="154"/>
    </location>
</feature>
<feature type="transmembrane region" description="Helical" evidence="6">
    <location>
        <begin position="160"/>
        <end position="182"/>
    </location>
</feature>
<dbReference type="GO" id="GO:0022857">
    <property type="term" value="F:transmembrane transporter activity"/>
    <property type="evidence" value="ECO:0007669"/>
    <property type="project" value="InterPro"/>
</dbReference>
<dbReference type="InterPro" id="IPR036259">
    <property type="entry name" value="MFS_trans_sf"/>
</dbReference>
<evidence type="ECO:0000256" key="6">
    <source>
        <dbReference type="SAM" id="Phobius"/>
    </source>
</evidence>
<feature type="transmembrane region" description="Helical" evidence="6">
    <location>
        <begin position="247"/>
        <end position="265"/>
    </location>
</feature>
<proteinExistence type="predicted"/>
<keyword evidence="4 6" id="KW-1133">Transmembrane helix</keyword>
<keyword evidence="2" id="KW-0813">Transport</keyword>
<protein>
    <submittedName>
        <fullName evidence="8">Arabinose efflux permease family protein</fullName>
    </submittedName>
</protein>
<dbReference type="EMBL" id="CP003344">
    <property type="protein sequence ID" value="AGA67848.1"/>
    <property type="molecule type" value="Genomic_DNA"/>
</dbReference>
<dbReference type="InterPro" id="IPR050930">
    <property type="entry name" value="MFS_Vesicular_Transporter"/>
</dbReference>
<feature type="transmembrane region" description="Helical" evidence="6">
    <location>
        <begin position="103"/>
        <end position="123"/>
    </location>
</feature>
<dbReference type="AlphaFoldDB" id="L0F4H7"/>
<gene>
    <name evidence="8" type="ordered locus">Desdi_0299</name>
</gene>
<dbReference type="PANTHER" id="PTHR23506">
    <property type="entry name" value="GH10249P"/>
    <property type="match status" value="1"/>
</dbReference>
<evidence type="ECO:0000256" key="5">
    <source>
        <dbReference type="ARBA" id="ARBA00023136"/>
    </source>
</evidence>
<evidence type="ECO:0000259" key="7">
    <source>
        <dbReference type="PROSITE" id="PS50850"/>
    </source>
</evidence>
<feature type="transmembrane region" description="Helical" evidence="6">
    <location>
        <begin position="209"/>
        <end position="227"/>
    </location>
</feature>
<dbReference type="PANTHER" id="PTHR23506:SF23">
    <property type="entry name" value="GH10249P"/>
    <property type="match status" value="1"/>
</dbReference>
<dbReference type="STRING" id="871963.Desdi_0299"/>
<evidence type="ECO:0000313" key="9">
    <source>
        <dbReference type="Proteomes" id="UP000010797"/>
    </source>
</evidence>
<evidence type="ECO:0000256" key="4">
    <source>
        <dbReference type="ARBA" id="ARBA00022989"/>
    </source>
</evidence>
<evidence type="ECO:0000256" key="1">
    <source>
        <dbReference type="ARBA" id="ARBA00004651"/>
    </source>
</evidence>
<evidence type="ECO:0000256" key="3">
    <source>
        <dbReference type="ARBA" id="ARBA00022692"/>
    </source>
</evidence>
<feature type="domain" description="Major facilitator superfamily (MFS) profile" evidence="7">
    <location>
        <begin position="8"/>
        <end position="397"/>
    </location>
</feature>
<dbReference type="OrthoDB" id="5338069at2"/>
<dbReference type="GO" id="GO:0005886">
    <property type="term" value="C:plasma membrane"/>
    <property type="evidence" value="ECO:0007669"/>
    <property type="project" value="UniProtKB-SubCell"/>
</dbReference>
<dbReference type="RefSeq" id="WP_015260855.1">
    <property type="nucleotide sequence ID" value="NC_019903.1"/>
</dbReference>
<comment type="subcellular location">
    <subcellularLocation>
        <location evidence="1">Cell membrane</location>
        <topology evidence="1">Multi-pass membrane protein</topology>
    </subcellularLocation>
</comment>
<feature type="transmembrane region" description="Helical" evidence="6">
    <location>
        <begin position="374"/>
        <end position="392"/>
    </location>
</feature>
<dbReference type="Pfam" id="PF07690">
    <property type="entry name" value="MFS_1"/>
    <property type="match status" value="1"/>
</dbReference>
<accession>L0F4H7</accession>
<keyword evidence="5 6" id="KW-0472">Membrane</keyword>
<dbReference type="eggNOG" id="COG2814">
    <property type="taxonomic scope" value="Bacteria"/>
</dbReference>
<keyword evidence="3 6" id="KW-0812">Transmembrane</keyword>
<feature type="transmembrane region" description="Helical" evidence="6">
    <location>
        <begin position="285"/>
        <end position="300"/>
    </location>
</feature>
<sequence>MAKDNKAQVVMIAIITGLCILGDSMLYVVLPTHWNEAGLTSLWEVGALLSINRFIRVPLNPIVSRLYKKLSHRKGIILAILLSAMATASYSISGFWFLLLMRAIWGIAWTFLRLGAYFFILNISAEGNRGHYMGVYNGIFRLGSLVGMLAGGIIADIFGIKVVSLVFAGITLSALFLVYYSIYPSTGQIAPLATTHPLKISNEWKDSKVIWMLITGFFVTMLYQGAFTSTLSHLIDLRQTQQMATNAILASASLAGIIQAIRWGWEPWLAPWFGRKSDRWGRQPVLTIALLGASVLFALINTGVPFWIWIAVIFGVQLTATVLTTVVDAVAGDVASQTIGKTSIMTTYSIVTDLGSAVGALSVYLTASLIEIEIFYWGAALILLLLSSKWAMTSRKAIRIQD</sequence>
<dbReference type="HOGENOM" id="CLU_047551_0_0_9"/>
<dbReference type="KEGG" id="ddl:Desdi_0299"/>
<dbReference type="Proteomes" id="UP000010797">
    <property type="component" value="Chromosome"/>
</dbReference>
<keyword evidence="9" id="KW-1185">Reference proteome</keyword>
<feature type="transmembrane region" description="Helical" evidence="6">
    <location>
        <begin position="76"/>
        <end position="97"/>
    </location>
</feature>
<dbReference type="SUPFAM" id="SSF103473">
    <property type="entry name" value="MFS general substrate transporter"/>
    <property type="match status" value="1"/>
</dbReference>
<dbReference type="InterPro" id="IPR020846">
    <property type="entry name" value="MFS_dom"/>
</dbReference>
<feature type="transmembrane region" description="Helical" evidence="6">
    <location>
        <begin position="306"/>
        <end position="327"/>
    </location>
</feature>
<feature type="transmembrane region" description="Helical" evidence="6">
    <location>
        <begin position="9"/>
        <end position="30"/>
    </location>
</feature>
<reference evidence="9" key="1">
    <citation type="submission" date="2012-02" db="EMBL/GenBank/DDBJ databases">
        <title>Complete sequence of Desulfitobacterium dichloroeliminans LMG P-21439.</title>
        <authorList>
            <person name="Lucas S."/>
            <person name="Han J."/>
            <person name="Lapidus A."/>
            <person name="Cheng J.-F."/>
            <person name="Goodwin L."/>
            <person name="Pitluck S."/>
            <person name="Peters L."/>
            <person name="Ovchinnikova G."/>
            <person name="Teshima H."/>
            <person name="Detter J.C."/>
            <person name="Han C."/>
            <person name="Tapia R."/>
            <person name="Land M."/>
            <person name="Hauser L."/>
            <person name="Kyrpides N."/>
            <person name="Ivanova N."/>
            <person name="Pagani I."/>
            <person name="Kruse T."/>
            <person name="de Vos W.M."/>
            <person name="Boon N."/>
            <person name="Smidt H."/>
            <person name="Woyke T."/>
        </authorList>
    </citation>
    <scope>NUCLEOTIDE SEQUENCE [LARGE SCALE GENOMIC DNA]</scope>
    <source>
        <strain evidence="9">LMG P-21439 / DCA1</strain>
    </source>
</reference>